<organism evidence="1 2">
    <name type="scientific">Periophthalmus magnuspinnatus</name>
    <dbReference type="NCBI Taxonomy" id="409849"/>
    <lineage>
        <taxon>Eukaryota</taxon>
        <taxon>Metazoa</taxon>
        <taxon>Chordata</taxon>
        <taxon>Craniata</taxon>
        <taxon>Vertebrata</taxon>
        <taxon>Euteleostomi</taxon>
        <taxon>Actinopterygii</taxon>
        <taxon>Neopterygii</taxon>
        <taxon>Teleostei</taxon>
        <taxon>Neoteleostei</taxon>
        <taxon>Acanthomorphata</taxon>
        <taxon>Gobiaria</taxon>
        <taxon>Gobiiformes</taxon>
        <taxon>Gobioidei</taxon>
        <taxon>Gobiidae</taxon>
        <taxon>Oxudercinae</taxon>
        <taxon>Periophthalmus</taxon>
    </lineage>
</organism>
<evidence type="ECO:0000313" key="1">
    <source>
        <dbReference type="Ensembl" id="ENSPMGP00000029985.1"/>
    </source>
</evidence>
<reference evidence="1" key="1">
    <citation type="submission" date="2025-08" db="UniProtKB">
        <authorList>
            <consortium name="Ensembl"/>
        </authorList>
    </citation>
    <scope>IDENTIFICATION</scope>
</reference>
<evidence type="ECO:0000313" key="2">
    <source>
        <dbReference type="Proteomes" id="UP000261520"/>
    </source>
</evidence>
<dbReference type="Proteomes" id="UP000261520">
    <property type="component" value="Unplaced"/>
</dbReference>
<dbReference type="Ensembl" id="ENSPMGT00000031922.1">
    <property type="protein sequence ID" value="ENSPMGP00000029985.1"/>
    <property type="gene ID" value="ENSPMGG00000024127.1"/>
</dbReference>
<proteinExistence type="predicted"/>
<name>A0A3B4BNB3_9GOBI</name>
<sequence length="124" mass="14258">DSLIKGVENGSKKKKKSKWTYLLQYFTVLHSTPVKSTILHSTILYSTPHSQYSTVQYSTGLHNTQAMEESTLFKFTLKLYKQLALSPPAADCPVAIVTTILRTSHKSLFDFREIVLLRFEKFWL</sequence>
<accession>A0A3B4BNB3</accession>
<reference evidence="1" key="2">
    <citation type="submission" date="2025-09" db="UniProtKB">
        <authorList>
            <consortium name="Ensembl"/>
        </authorList>
    </citation>
    <scope>IDENTIFICATION</scope>
</reference>
<protein>
    <submittedName>
        <fullName evidence="1">Uncharacterized protein</fullName>
    </submittedName>
</protein>
<keyword evidence="2" id="KW-1185">Reference proteome</keyword>
<dbReference type="AlphaFoldDB" id="A0A3B4BNB3"/>